<reference evidence="7 8" key="1">
    <citation type="submission" date="2012-08" db="EMBL/GenBank/DDBJ databases">
        <title>Oryza genome evolution.</title>
        <authorList>
            <person name="Wing R.A."/>
        </authorList>
    </citation>
    <scope>NUCLEOTIDE SEQUENCE</scope>
</reference>
<comment type="similarity">
    <text evidence="1">Belongs to the peptidase S8 family.</text>
</comment>
<reference evidence="7" key="3">
    <citation type="submission" date="2015-04" db="UniProtKB">
        <authorList>
            <consortium name="EnsemblPlants"/>
        </authorList>
    </citation>
    <scope>IDENTIFICATION</scope>
</reference>
<dbReference type="EnsemblPlants" id="LPERR01G29160.1">
    <property type="protein sequence ID" value="LPERR01G29160.1"/>
    <property type="gene ID" value="LPERR01G29160"/>
</dbReference>
<dbReference type="Gene3D" id="3.30.70.80">
    <property type="entry name" value="Peptidase S8 propeptide/proteinase inhibitor I9"/>
    <property type="match status" value="1"/>
</dbReference>
<dbReference type="AlphaFoldDB" id="A0A0D9V6Q0"/>
<keyword evidence="5" id="KW-0720">Serine protease</keyword>
<evidence type="ECO:0000313" key="7">
    <source>
        <dbReference type="EnsemblPlants" id="LPERR01G29160.1"/>
    </source>
</evidence>
<dbReference type="GO" id="GO:0004252">
    <property type="term" value="F:serine-type endopeptidase activity"/>
    <property type="evidence" value="ECO:0007669"/>
    <property type="project" value="InterPro"/>
</dbReference>
<evidence type="ECO:0000256" key="4">
    <source>
        <dbReference type="ARBA" id="ARBA00022801"/>
    </source>
</evidence>
<dbReference type="Proteomes" id="UP000032180">
    <property type="component" value="Chromosome 1"/>
</dbReference>
<sequence length="295" mass="32519">MATAVTEAAATAVTEAAARRQRGDEGVPTACSWRLPPGVIPLRLDLPPLDGSGRWLLVDGQQRQHHGRPVFGLSRTVARFWHNGSGPLSRETSDRPKPPNHIISGIQSAPLVDDPFGTMMQNYGNEITNYRFNPFTYRHYDVSGNHLNAFSRVITDSTLSHLNAFTISNESNTAHGSRKLYIAYLGDVKHGHPDDVIASHHDMLTTVLGSKEDSLASIVHNYKHGFSGFAAMLTEDQAKQLAEFPEVISVKPSRACRKATTRSWDMLGLNNRMPTELLHRTNYGEDIIIGIVDSG</sequence>
<dbReference type="PANTHER" id="PTHR43806">
    <property type="entry name" value="PEPTIDASE S8"/>
    <property type="match status" value="1"/>
</dbReference>
<keyword evidence="2" id="KW-0645">Protease</keyword>
<evidence type="ECO:0000256" key="2">
    <source>
        <dbReference type="ARBA" id="ARBA00022670"/>
    </source>
</evidence>
<dbReference type="FunFam" id="3.30.70.80:FF:000002">
    <property type="entry name" value="Subtilisin-like protease SBT5.3"/>
    <property type="match status" value="1"/>
</dbReference>
<dbReference type="GO" id="GO:0006508">
    <property type="term" value="P:proteolysis"/>
    <property type="evidence" value="ECO:0007669"/>
    <property type="project" value="UniProtKB-KW"/>
</dbReference>
<dbReference type="Pfam" id="PF05922">
    <property type="entry name" value="Inhibitor_I9"/>
    <property type="match status" value="1"/>
</dbReference>
<dbReference type="HOGENOM" id="CLU_944473_0_0_1"/>
<dbReference type="InterPro" id="IPR037045">
    <property type="entry name" value="S8pro/Inhibitor_I9_sf"/>
</dbReference>
<proteinExistence type="inferred from homology"/>
<dbReference type="eggNOG" id="ENOG502R8FD">
    <property type="taxonomic scope" value="Eukaryota"/>
</dbReference>
<dbReference type="GO" id="GO:0005615">
    <property type="term" value="C:extracellular space"/>
    <property type="evidence" value="ECO:0007669"/>
    <property type="project" value="TreeGrafter"/>
</dbReference>
<accession>A0A0D9V6Q0</accession>
<dbReference type="STRING" id="77586.A0A0D9V6Q0"/>
<evidence type="ECO:0000259" key="6">
    <source>
        <dbReference type="Pfam" id="PF05922"/>
    </source>
</evidence>
<dbReference type="InterPro" id="IPR036852">
    <property type="entry name" value="Peptidase_S8/S53_dom_sf"/>
</dbReference>
<evidence type="ECO:0000256" key="3">
    <source>
        <dbReference type="ARBA" id="ARBA00022729"/>
    </source>
</evidence>
<evidence type="ECO:0000256" key="1">
    <source>
        <dbReference type="ARBA" id="ARBA00011073"/>
    </source>
</evidence>
<keyword evidence="4" id="KW-0378">Hydrolase</keyword>
<keyword evidence="8" id="KW-1185">Reference proteome</keyword>
<name>A0A0D9V6Q0_9ORYZ</name>
<dbReference type="SUPFAM" id="SSF52743">
    <property type="entry name" value="Subtilisin-like"/>
    <property type="match status" value="1"/>
</dbReference>
<organism evidence="7 8">
    <name type="scientific">Leersia perrieri</name>
    <dbReference type="NCBI Taxonomy" id="77586"/>
    <lineage>
        <taxon>Eukaryota</taxon>
        <taxon>Viridiplantae</taxon>
        <taxon>Streptophyta</taxon>
        <taxon>Embryophyta</taxon>
        <taxon>Tracheophyta</taxon>
        <taxon>Spermatophyta</taxon>
        <taxon>Magnoliopsida</taxon>
        <taxon>Liliopsida</taxon>
        <taxon>Poales</taxon>
        <taxon>Poaceae</taxon>
        <taxon>BOP clade</taxon>
        <taxon>Oryzoideae</taxon>
        <taxon>Oryzeae</taxon>
        <taxon>Oryzinae</taxon>
        <taxon>Leersia</taxon>
    </lineage>
</organism>
<dbReference type="Gramene" id="LPERR01G29160.1">
    <property type="protein sequence ID" value="LPERR01G29160.1"/>
    <property type="gene ID" value="LPERR01G29160"/>
</dbReference>
<protein>
    <recommendedName>
        <fullName evidence="6">Inhibitor I9 domain-containing protein</fullName>
    </recommendedName>
</protein>
<evidence type="ECO:0000313" key="8">
    <source>
        <dbReference type="Proteomes" id="UP000032180"/>
    </source>
</evidence>
<keyword evidence="3" id="KW-0732">Signal</keyword>
<dbReference type="InterPro" id="IPR010259">
    <property type="entry name" value="S8pro/Inhibitor_I9"/>
</dbReference>
<evidence type="ECO:0000256" key="5">
    <source>
        <dbReference type="ARBA" id="ARBA00022825"/>
    </source>
</evidence>
<dbReference type="PANTHER" id="PTHR43806:SF11">
    <property type="entry name" value="CEREVISIN-RELATED"/>
    <property type="match status" value="1"/>
</dbReference>
<dbReference type="InterPro" id="IPR050131">
    <property type="entry name" value="Peptidase_S8_subtilisin-like"/>
</dbReference>
<feature type="domain" description="Inhibitor I9" evidence="6">
    <location>
        <begin position="181"/>
        <end position="255"/>
    </location>
</feature>
<reference evidence="8" key="2">
    <citation type="submission" date="2013-12" db="EMBL/GenBank/DDBJ databases">
        <authorList>
            <person name="Yu Y."/>
            <person name="Lee S."/>
            <person name="de Baynast K."/>
            <person name="Wissotski M."/>
            <person name="Liu L."/>
            <person name="Talag J."/>
            <person name="Goicoechea J."/>
            <person name="Angelova A."/>
            <person name="Jetty R."/>
            <person name="Kudrna D."/>
            <person name="Golser W."/>
            <person name="Rivera L."/>
            <person name="Zhang J."/>
            <person name="Wing R."/>
        </authorList>
    </citation>
    <scope>NUCLEOTIDE SEQUENCE</scope>
</reference>